<dbReference type="InterPro" id="IPR003439">
    <property type="entry name" value="ABC_transporter-like_ATP-bd"/>
</dbReference>
<keyword evidence="6 12" id="KW-0067">ATP-binding</keyword>
<accession>A0A2P2C9L7</accession>
<dbReference type="InterPro" id="IPR011527">
    <property type="entry name" value="ABC1_TM_dom"/>
</dbReference>
<keyword evidence="3" id="KW-1003">Cell membrane</keyword>
<dbReference type="PROSITE" id="PS00211">
    <property type="entry name" value="ABC_TRANSPORTER_1"/>
    <property type="match status" value="1"/>
</dbReference>
<evidence type="ECO:0000256" key="4">
    <source>
        <dbReference type="ARBA" id="ARBA00022692"/>
    </source>
</evidence>
<dbReference type="InterPro" id="IPR003593">
    <property type="entry name" value="AAA+_ATPase"/>
</dbReference>
<evidence type="ECO:0000259" key="10">
    <source>
        <dbReference type="PROSITE" id="PS50893"/>
    </source>
</evidence>
<reference evidence="12" key="1">
    <citation type="submission" date="2015-08" db="EMBL/GenBank/DDBJ databases">
        <authorList>
            <person name="Babu N.S."/>
            <person name="Beckwith C.J."/>
            <person name="Beseler K.G."/>
            <person name="Brison A."/>
            <person name="Carone J.V."/>
            <person name="Caskin T.P."/>
            <person name="Diamond M."/>
            <person name="Durham M.E."/>
            <person name="Foxe J.M."/>
            <person name="Go M."/>
            <person name="Henderson B.A."/>
            <person name="Jones I.B."/>
            <person name="McGettigan J.A."/>
            <person name="Micheletti S.J."/>
            <person name="Nasrallah M.E."/>
            <person name="Ortiz D."/>
            <person name="Piller C.R."/>
            <person name="Privatt S.R."/>
            <person name="Schneider S.L."/>
            <person name="Sharp S."/>
            <person name="Smith T.C."/>
            <person name="Stanton J.D."/>
            <person name="Ullery H.E."/>
            <person name="Wilson R.J."/>
            <person name="Serrano M.G."/>
            <person name="Buck G."/>
            <person name="Lee V."/>
            <person name="Wang Y."/>
            <person name="Carvalho R."/>
            <person name="Voegtly L."/>
            <person name="Shi R."/>
            <person name="Duckworth R."/>
            <person name="Johnson A."/>
            <person name="Loviza R."/>
            <person name="Walstead R."/>
            <person name="Shah Z."/>
            <person name="Kiflezghi M."/>
            <person name="Wade K."/>
            <person name="Ball S.L."/>
            <person name="Bradley K.W."/>
            <person name="Asai D.J."/>
            <person name="Bowman C.A."/>
            <person name="Russell D.A."/>
            <person name="Pope W.H."/>
            <person name="Jacobs-Sera D."/>
            <person name="Hendrix R.W."/>
            <person name="Hatfull G.F."/>
        </authorList>
    </citation>
    <scope>NUCLEOTIDE SEQUENCE</scope>
</reference>
<evidence type="ECO:0000256" key="5">
    <source>
        <dbReference type="ARBA" id="ARBA00022741"/>
    </source>
</evidence>
<dbReference type="Gene3D" id="3.40.50.300">
    <property type="entry name" value="P-loop containing nucleotide triphosphate hydrolases"/>
    <property type="match status" value="1"/>
</dbReference>
<gene>
    <name evidence="12" type="ORF">NOCA1130089</name>
</gene>
<evidence type="ECO:0000256" key="1">
    <source>
        <dbReference type="ARBA" id="ARBA00004651"/>
    </source>
</evidence>
<feature type="transmembrane region" description="Helical" evidence="9">
    <location>
        <begin position="74"/>
        <end position="96"/>
    </location>
</feature>
<dbReference type="PANTHER" id="PTHR24221:SF654">
    <property type="entry name" value="ATP-BINDING CASSETTE SUB-FAMILY B MEMBER 6"/>
    <property type="match status" value="1"/>
</dbReference>
<dbReference type="PANTHER" id="PTHR24221">
    <property type="entry name" value="ATP-BINDING CASSETTE SUB-FAMILY B"/>
    <property type="match status" value="1"/>
</dbReference>
<evidence type="ECO:0000256" key="8">
    <source>
        <dbReference type="ARBA" id="ARBA00023136"/>
    </source>
</evidence>
<feature type="transmembrane region" description="Helical" evidence="9">
    <location>
        <begin position="150"/>
        <end position="174"/>
    </location>
</feature>
<dbReference type="InterPro" id="IPR036640">
    <property type="entry name" value="ABC1_TM_sf"/>
</dbReference>
<dbReference type="GO" id="GO:0016887">
    <property type="term" value="F:ATP hydrolysis activity"/>
    <property type="evidence" value="ECO:0007669"/>
    <property type="project" value="InterPro"/>
</dbReference>
<feature type="domain" description="ABC transmembrane type-1" evidence="11">
    <location>
        <begin position="39"/>
        <end position="321"/>
    </location>
</feature>
<keyword evidence="7 9" id="KW-1133">Transmembrane helix</keyword>
<evidence type="ECO:0000259" key="11">
    <source>
        <dbReference type="PROSITE" id="PS50929"/>
    </source>
</evidence>
<evidence type="ECO:0000256" key="3">
    <source>
        <dbReference type="ARBA" id="ARBA00022475"/>
    </source>
</evidence>
<keyword evidence="2" id="KW-0813">Transport</keyword>
<dbReference type="InterPro" id="IPR039421">
    <property type="entry name" value="Type_1_exporter"/>
</dbReference>
<dbReference type="SUPFAM" id="SSF52540">
    <property type="entry name" value="P-loop containing nucleoside triphosphate hydrolases"/>
    <property type="match status" value="1"/>
</dbReference>
<feature type="domain" description="ABC transporter" evidence="10">
    <location>
        <begin position="357"/>
        <end position="593"/>
    </location>
</feature>
<name>A0A2P2C9L7_9ZZZZ</name>
<keyword evidence="5" id="KW-0547">Nucleotide-binding</keyword>
<keyword evidence="4 9" id="KW-0812">Transmembrane</keyword>
<dbReference type="AlphaFoldDB" id="A0A2P2C9L7"/>
<evidence type="ECO:0000256" key="7">
    <source>
        <dbReference type="ARBA" id="ARBA00022989"/>
    </source>
</evidence>
<evidence type="ECO:0000256" key="9">
    <source>
        <dbReference type="SAM" id="Phobius"/>
    </source>
</evidence>
<feature type="transmembrane region" description="Helical" evidence="9">
    <location>
        <begin position="290"/>
        <end position="310"/>
    </location>
</feature>
<dbReference type="PROSITE" id="PS50893">
    <property type="entry name" value="ABC_TRANSPORTER_2"/>
    <property type="match status" value="1"/>
</dbReference>
<dbReference type="SUPFAM" id="SSF90123">
    <property type="entry name" value="ABC transporter transmembrane region"/>
    <property type="match status" value="1"/>
</dbReference>
<evidence type="ECO:0000256" key="2">
    <source>
        <dbReference type="ARBA" id="ARBA00022448"/>
    </source>
</evidence>
<dbReference type="InterPro" id="IPR027417">
    <property type="entry name" value="P-loop_NTPase"/>
</dbReference>
<dbReference type="Pfam" id="PF00005">
    <property type="entry name" value="ABC_tran"/>
    <property type="match status" value="1"/>
</dbReference>
<dbReference type="Gene3D" id="1.20.1560.10">
    <property type="entry name" value="ABC transporter type 1, transmembrane domain"/>
    <property type="match status" value="1"/>
</dbReference>
<evidence type="ECO:0000313" key="12">
    <source>
        <dbReference type="EMBL" id="CUR57552.1"/>
    </source>
</evidence>
<dbReference type="GO" id="GO:0034040">
    <property type="term" value="F:ATPase-coupled lipid transmembrane transporter activity"/>
    <property type="evidence" value="ECO:0007669"/>
    <property type="project" value="TreeGrafter"/>
</dbReference>
<protein>
    <submittedName>
        <fullName evidence="12">Putative ABC-type exporting ATP-binding/permease protein</fullName>
    </submittedName>
</protein>
<dbReference type="EMBL" id="CZKB01000005">
    <property type="protein sequence ID" value="CUR57552.1"/>
    <property type="molecule type" value="Genomic_DNA"/>
</dbReference>
<proteinExistence type="predicted"/>
<dbReference type="GO" id="GO:0005524">
    <property type="term" value="F:ATP binding"/>
    <property type="evidence" value="ECO:0007669"/>
    <property type="project" value="UniProtKB-KW"/>
</dbReference>
<comment type="subcellular location">
    <subcellularLocation>
        <location evidence="1">Cell membrane</location>
        <topology evidence="1">Multi-pass membrane protein</topology>
    </subcellularLocation>
</comment>
<organism evidence="12">
    <name type="scientific">metagenome</name>
    <dbReference type="NCBI Taxonomy" id="256318"/>
    <lineage>
        <taxon>unclassified sequences</taxon>
        <taxon>metagenomes</taxon>
    </lineage>
</organism>
<dbReference type="GO" id="GO:0140359">
    <property type="term" value="F:ABC-type transporter activity"/>
    <property type="evidence" value="ECO:0007669"/>
    <property type="project" value="InterPro"/>
</dbReference>
<evidence type="ECO:0000256" key="6">
    <source>
        <dbReference type="ARBA" id="ARBA00022840"/>
    </source>
</evidence>
<keyword evidence="8 9" id="KW-0472">Membrane</keyword>
<dbReference type="InterPro" id="IPR017871">
    <property type="entry name" value="ABC_transporter-like_CS"/>
</dbReference>
<dbReference type="SMART" id="SM00382">
    <property type="entry name" value="AAA"/>
    <property type="match status" value="1"/>
</dbReference>
<feature type="transmembrane region" description="Helical" evidence="9">
    <location>
        <begin position="180"/>
        <end position="197"/>
    </location>
</feature>
<sequence>MTSLIRRFSTLFGRHVKARLLLVLAGSLTIALTEAVAILAVLPLMALVTGATPRSSRELRFLHDLFGQPSQERLALYVALIVLAGFILKGVAALAIRWWSIGFVLAQGAETSAKLLRYYLQAPYSLHLRRSTPDLLRVLNEGVTALHGPIVLGGVSAATELITILVLGSVLLVVNPLGTVVLGLYFGLSAWALAHAVKRRTRQAGVTIIDSAYHSNKTALHALGGIKEIKLRHESTTFVNRYYAEKRRAANAMRVHTFVGELPKHILEMLFVIGVGITTAIAYTQDDPEAALGTVALVGVAGFRLLPSVVRMMAAINIVRGAVPTLDVIEPDLLEANRNDAGDVPPPVARLPLTVALELRDVHFRYEGADHDVLQDVSLHIPTGSSLAIIGGSGAGKTTLVDLILGLHRPTGGSVLADGRDVHASLASWQAGLAMVPQEVFLLDESLRDNIRFSATPPTDPDPLMETVLARAQLEDVVAAAEHGLDTRVGERGTRLSGGQRQRIGIARALYREPTLLVLDEATSALDNETEHKVTATLDELHGQLTTIVVAHRLSTVRHCDQVAILEDGRVRATGTFEELSRSDEYFARLVRLGSLEV</sequence>
<feature type="transmembrane region" description="Helical" evidence="9">
    <location>
        <begin position="266"/>
        <end position="284"/>
    </location>
</feature>
<dbReference type="PROSITE" id="PS50929">
    <property type="entry name" value="ABC_TM1F"/>
    <property type="match status" value="1"/>
</dbReference>
<dbReference type="FunFam" id="3.40.50.300:FF:000221">
    <property type="entry name" value="Multidrug ABC transporter ATP-binding protein"/>
    <property type="match status" value="1"/>
</dbReference>
<dbReference type="GO" id="GO:0005886">
    <property type="term" value="C:plasma membrane"/>
    <property type="evidence" value="ECO:0007669"/>
    <property type="project" value="UniProtKB-SubCell"/>
</dbReference>